<gene>
    <name evidence="3" type="primary">relA</name>
    <name evidence="3" type="ORF">GCM10010984_06480</name>
    <name evidence="4" type="ORF">SAMN05443634_11211</name>
</gene>
<evidence type="ECO:0000313" key="4">
    <source>
        <dbReference type="EMBL" id="SHL59651.1"/>
    </source>
</evidence>
<dbReference type="PROSITE" id="PS51880">
    <property type="entry name" value="TGS"/>
    <property type="match status" value="1"/>
</dbReference>
<reference evidence="4" key="3">
    <citation type="submission" date="2016-11" db="EMBL/GenBank/DDBJ databases">
        <authorList>
            <person name="Jaros S."/>
            <person name="Januszkiewicz K."/>
            <person name="Wedrychowicz H."/>
        </authorList>
    </citation>
    <scope>NUCLEOTIDE SEQUENCE [LARGE SCALE GENOMIC DNA]</scope>
    <source>
        <strain evidence="4">DSM 27989</strain>
    </source>
</reference>
<dbReference type="SMART" id="SM00471">
    <property type="entry name" value="HDc"/>
    <property type="match status" value="1"/>
</dbReference>
<dbReference type="Gene3D" id="3.30.70.260">
    <property type="match status" value="1"/>
</dbReference>
<dbReference type="Proteomes" id="UP000650994">
    <property type="component" value="Unassembled WGS sequence"/>
</dbReference>
<dbReference type="InterPro" id="IPR002912">
    <property type="entry name" value="ACT_dom"/>
</dbReference>
<dbReference type="Pfam" id="PF13328">
    <property type="entry name" value="HD_4"/>
    <property type="match status" value="1"/>
</dbReference>
<protein>
    <submittedName>
        <fullName evidence="4">GTP pyrophosphokinase</fullName>
    </submittedName>
    <submittedName>
        <fullName evidence="3">RelA/SpoT family protein</fullName>
    </submittedName>
</protein>
<dbReference type="InterPro" id="IPR003607">
    <property type="entry name" value="HD/PDEase_dom"/>
</dbReference>
<keyword evidence="4" id="KW-0418">Kinase</keyword>
<evidence type="ECO:0000256" key="1">
    <source>
        <dbReference type="RuleBase" id="RU003847"/>
    </source>
</evidence>
<dbReference type="NCBIfam" id="TIGR00691">
    <property type="entry name" value="spoT_relA"/>
    <property type="match status" value="1"/>
</dbReference>
<evidence type="ECO:0000313" key="3">
    <source>
        <dbReference type="EMBL" id="GGE91456.1"/>
    </source>
</evidence>
<dbReference type="SUPFAM" id="SSF81301">
    <property type="entry name" value="Nucleotidyltransferase"/>
    <property type="match status" value="1"/>
</dbReference>
<sequence length="745" mass="85533">MMNTPHIITDEQLEKENVEIARRYREMLQNTYITLSDEDKKLIRRAFDLAVDAHKDQRRKTGEPYIYHPIAVAKIVADEIGLGATSIAAALMHDVVEDTDYTVEDIEKLFGAKIAKIIDGLTKISVLNRQDLSIQSENYKKLLLTLSEDVRVILIKIADRLHNMRTLESMREDKQLKIASETVFIYAPLAHRMGLYNIKSELEDLSLKYTQPEAYLTIEQKLTEAKAQREDYIQKFCEVISEKLEAEGLEFEIKGRSKSINSIYRKTVNQGIPFEEVFDLFAIRVIYRSDKKNEKFLAWKIYSLITDLYIPNPKRMRDWISQPKTTGYESLHVTVMGPQARWVEVQIRSERMDEVAEMGIAAHYKYKENVSDDDTKVDEWIHQVREMLEQEDTKDAIEFMDNFKFNLYSKEIYVFTPKGDLHSLPKGASSLDFAYSIHSNVGDHCLGAKVNGKLYPLSHQLQSGDQVEIITSTQQKPKLEWLDYVVTSKARSKVKASLNSDKRKVAEEGKEIIQRKLRHLKVDFSENTVNQLQQFFKLSSSQDLFYNVAMGIIDNNDLRKFAERNSGFTGLINRFRKSSFNPTKKDDAPVDKTKLDSLVFGNDEERLDYELASCCNPIAGDKVFGFITVSKGIKVHKVDCPNSVSLQANYAYRIIKAKWIDSSQREFKALIELHGLDRSGMVSDITLVISKNNSLNMHSINLSEDAGIFDGKITVSVKNKAELEKIMLELKNIEGIQSVKRTYKN</sequence>
<dbReference type="PANTHER" id="PTHR21262">
    <property type="entry name" value="GUANOSINE-3',5'-BIS DIPHOSPHATE 3'-PYROPHOSPHOHYDROLASE"/>
    <property type="match status" value="1"/>
</dbReference>
<dbReference type="GO" id="GO:0016301">
    <property type="term" value="F:kinase activity"/>
    <property type="evidence" value="ECO:0007669"/>
    <property type="project" value="UniProtKB-KW"/>
</dbReference>
<reference evidence="6" key="4">
    <citation type="journal article" date="2019" name="Int. J. Syst. Evol. Microbiol.">
        <title>The Global Catalogue of Microorganisms (GCM) 10K type strain sequencing project: providing services to taxonomists for standard genome sequencing and annotation.</title>
        <authorList>
            <consortium name="The Broad Institute Genomics Platform"/>
            <consortium name="The Broad Institute Genome Sequencing Center for Infectious Disease"/>
            <person name="Wu L."/>
            <person name="Ma J."/>
        </authorList>
    </citation>
    <scope>NUCLEOTIDE SEQUENCE [LARGE SCALE GENOMIC DNA]</scope>
    <source>
        <strain evidence="6">CGMCC 1.12707</strain>
    </source>
</reference>
<dbReference type="CDD" id="cd01668">
    <property type="entry name" value="TGS_RSH"/>
    <property type="match status" value="1"/>
</dbReference>
<dbReference type="Gene3D" id="3.30.460.10">
    <property type="entry name" value="Beta Polymerase, domain 2"/>
    <property type="match status" value="1"/>
</dbReference>
<dbReference type="InterPro" id="IPR012675">
    <property type="entry name" value="Beta-grasp_dom_sf"/>
</dbReference>
<dbReference type="SUPFAM" id="SSF109604">
    <property type="entry name" value="HD-domain/PDEase-like"/>
    <property type="match status" value="1"/>
</dbReference>
<dbReference type="EMBL" id="FRBH01000012">
    <property type="protein sequence ID" value="SHL59651.1"/>
    <property type="molecule type" value="Genomic_DNA"/>
</dbReference>
<evidence type="ECO:0000259" key="2">
    <source>
        <dbReference type="PROSITE" id="PS51880"/>
    </source>
</evidence>
<feature type="domain" description="TGS" evidence="2">
    <location>
        <begin position="410"/>
        <end position="471"/>
    </location>
</feature>
<proteinExistence type="inferred from homology"/>
<accession>A0A1M7BXE0</accession>
<dbReference type="STRING" id="1434701.SAMN05443634_11211"/>
<dbReference type="AlphaFoldDB" id="A0A1M7BXE0"/>
<dbReference type="EMBL" id="BMFL01000003">
    <property type="protein sequence ID" value="GGE91456.1"/>
    <property type="molecule type" value="Genomic_DNA"/>
</dbReference>
<comment type="similarity">
    <text evidence="1">Belongs to the relA/spoT family.</text>
</comment>
<dbReference type="InterPro" id="IPR004811">
    <property type="entry name" value="RelA/Spo_fam"/>
</dbReference>
<dbReference type="PANTHER" id="PTHR21262:SF31">
    <property type="entry name" value="GTP PYROPHOSPHOKINASE"/>
    <property type="match status" value="1"/>
</dbReference>
<dbReference type="InterPro" id="IPR012676">
    <property type="entry name" value="TGS-like"/>
</dbReference>
<dbReference type="Pfam" id="PF19296">
    <property type="entry name" value="RelA_AH_RIS"/>
    <property type="match status" value="1"/>
</dbReference>
<dbReference type="InterPro" id="IPR043519">
    <property type="entry name" value="NT_sf"/>
</dbReference>
<dbReference type="CDD" id="cd00077">
    <property type="entry name" value="HDc"/>
    <property type="match status" value="1"/>
</dbReference>
<dbReference type="CDD" id="cd05399">
    <property type="entry name" value="NT_Rel-Spo_like"/>
    <property type="match status" value="1"/>
</dbReference>
<dbReference type="Proteomes" id="UP000184120">
    <property type="component" value="Unassembled WGS sequence"/>
</dbReference>
<dbReference type="FunFam" id="3.10.20.30:FF:000002">
    <property type="entry name" value="GTP pyrophosphokinase (RelA/SpoT)"/>
    <property type="match status" value="1"/>
</dbReference>
<reference evidence="5" key="2">
    <citation type="submission" date="2016-11" db="EMBL/GenBank/DDBJ databases">
        <authorList>
            <person name="Varghese N."/>
            <person name="Submissions S."/>
        </authorList>
    </citation>
    <scope>NUCLEOTIDE SEQUENCE [LARGE SCALE GENOMIC DNA]</scope>
    <source>
        <strain evidence="5">DSM 27989</strain>
    </source>
</reference>
<evidence type="ECO:0000313" key="6">
    <source>
        <dbReference type="Proteomes" id="UP000650994"/>
    </source>
</evidence>
<dbReference type="Pfam" id="PF13291">
    <property type="entry name" value="ACT_4"/>
    <property type="match status" value="1"/>
</dbReference>
<dbReference type="InterPro" id="IPR004095">
    <property type="entry name" value="TGS"/>
</dbReference>
<dbReference type="Gene3D" id="1.10.3210.10">
    <property type="entry name" value="Hypothetical protein af1432"/>
    <property type="match status" value="1"/>
</dbReference>
<comment type="function">
    <text evidence="1">In eubacteria ppGpp (guanosine 3'-diphosphate 5'-diphosphate) is a mediator of the stringent response that coordinates a variety of cellular activities in response to changes in nutritional abundance.</text>
</comment>
<dbReference type="Gene3D" id="3.10.20.30">
    <property type="match status" value="1"/>
</dbReference>
<dbReference type="SUPFAM" id="SSF55021">
    <property type="entry name" value="ACT-like"/>
    <property type="match status" value="1"/>
</dbReference>
<keyword evidence="4" id="KW-0808">Transferase</keyword>
<dbReference type="GO" id="GO:0005886">
    <property type="term" value="C:plasma membrane"/>
    <property type="evidence" value="ECO:0007669"/>
    <property type="project" value="TreeGrafter"/>
</dbReference>
<dbReference type="Pfam" id="PF04607">
    <property type="entry name" value="RelA_SpoT"/>
    <property type="match status" value="1"/>
</dbReference>
<dbReference type="InterPro" id="IPR045865">
    <property type="entry name" value="ACT-like_dom_sf"/>
</dbReference>
<dbReference type="Pfam" id="PF02824">
    <property type="entry name" value="TGS"/>
    <property type="match status" value="1"/>
</dbReference>
<reference evidence="3" key="1">
    <citation type="journal article" date="2014" name="Int. J. Syst. Evol. Microbiol.">
        <title>Complete genome of a new Firmicutes species belonging to the dominant human colonic microbiota ('Ruminococcus bicirculans') reveals two chromosomes and a selective capacity to utilize plant glucans.</title>
        <authorList>
            <consortium name="NISC Comparative Sequencing Program"/>
            <person name="Wegmann U."/>
            <person name="Louis P."/>
            <person name="Goesmann A."/>
            <person name="Henrissat B."/>
            <person name="Duncan S.H."/>
            <person name="Flint H.J."/>
        </authorList>
    </citation>
    <scope>NUCLEOTIDE SEQUENCE</scope>
    <source>
        <strain evidence="3">CGMCC 1.12707</strain>
    </source>
</reference>
<dbReference type="SMART" id="SM00954">
    <property type="entry name" value="RelA_SpoT"/>
    <property type="match status" value="1"/>
</dbReference>
<dbReference type="InterPro" id="IPR045600">
    <property type="entry name" value="RelA/SpoT_AH_RIS"/>
</dbReference>
<dbReference type="InterPro" id="IPR033655">
    <property type="entry name" value="TGS_RelA/SpoT"/>
</dbReference>
<dbReference type="FunFam" id="1.10.3210.10:FF:000001">
    <property type="entry name" value="GTP pyrophosphokinase RelA"/>
    <property type="match status" value="1"/>
</dbReference>
<dbReference type="SUPFAM" id="SSF81271">
    <property type="entry name" value="TGS-like"/>
    <property type="match status" value="1"/>
</dbReference>
<name>A0A1M7BXE0_9FLAO</name>
<evidence type="ECO:0000313" key="5">
    <source>
        <dbReference type="Proteomes" id="UP000184120"/>
    </source>
</evidence>
<dbReference type="GO" id="GO:0015969">
    <property type="term" value="P:guanosine tetraphosphate metabolic process"/>
    <property type="evidence" value="ECO:0007669"/>
    <property type="project" value="InterPro"/>
</dbReference>
<dbReference type="CDD" id="cd04876">
    <property type="entry name" value="ACT_RelA-SpoT"/>
    <property type="match status" value="1"/>
</dbReference>
<organism evidence="4 5">
    <name type="scientific">Chishuiella changwenlii</name>
    <dbReference type="NCBI Taxonomy" id="1434701"/>
    <lineage>
        <taxon>Bacteria</taxon>
        <taxon>Pseudomonadati</taxon>
        <taxon>Bacteroidota</taxon>
        <taxon>Flavobacteriia</taxon>
        <taxon>Flavobacteriales</taxon>
        <taxon>Weeksellaceae</taxon>
        <taxon>Chishuiella</taxon>
    </lineage>
</organism>
<keyword evidence="6" id="KW-1185">Reference proteome</keyword>
<reference evidence="3" key="5">
    <citation type="submission" date="2024-05" db="EMBL/GenBank/DDBJ databases">
        <authorList>
            <person name="Sun Q."/>
            <person name="Zhou Y."/>
        </authorList>
    </citation>
    <scope>NUCLEOTIDE SEQUENCE</scope>
    <source>
        <strain evidence="3">CGMCC 1.12707</strain>
    </source>
</reference>
<dbReference type="InterPro" id="IPR007685">
    <property type="entry name" value="RelA_SpoT"/>
</dbReference>